<feature type="transmembrane region" description="Helical" evidence="1">
    <location>
        <begin position="79"/>
        <end position="97"/>
    </location>
</feature>
<evidence type="ECO:0000313" key="3">
    <source>
        <dbReference type="Proteomes" id="UP000005707"/>
    </source>
</evidence>
<name>U2FLF7_9MOLU</name>
<reference evidence="2 3" key="2">
    <citation type="journal article" date="2013" name="PLoS ONE">
        <title>INDIGO - INtegrated Data Warehouse of MIcrobial GenOmes with Examples from the Red Sea Extremophiles.</title>
        <authorList>
            <person name="Alam I."/>
            <person name="Antunes A."/>
            <person name="Kamau A.A."/>
            <person name="Ba Alawi W."/>
            <person name="Kalkatawi M."/>
            <person name="Stingl U."/>
            <person name="Bajic V.B."/>
        </authorList>
    </citation>
    <scope>NUCLEOTIDE SEQUENCE [LARGE SCALE GENOMIC DNA]</scope>
    <source>
        <strain evidence="2 3">SSD-17B</strain>
    </source>
</reference>
<dbReference type="AlphaFoldDB" id="U2FLF7"/>
<sequence>MFKILNILPEKKDSKWIPIFAISFISILVVMVLLFISFFTIDFSELQFMEDVLPILILALIPPIAIALSGYFGAKFIPFTTGIGTLIGFGFMINFLSKGHKLSGLVGGVAFFDIVVVSIAGGIILDLIYYFYKK</sequence>
<dbReference type="Proteomes" id="UP000005707">
    <property type="component" value="Unassembled WGS sequence"/>
</dbReference>
<keyword evidence="1" id="KW-1133">Transmembrane helix</keyword>
<organism evidence="2 3">
    <name type="scientific">Haloplasma contractile SSD-17B</name>
    <dbReference type="NCBI Taxonomy" id="1033810"/>
    <lineage>
        <taxon>Bacteria</taxon>
        <taxon>Bacillati</taxon>
        <taxon>Mycoplasmatota</taxon>
        <taxon>Mollicutes</taxon>
        <taxon>Haloplasmatales</taxon>
        <taxon>Haloplasmataceae</taxon>
        <taxon>Haloplasma</taxon>
    </lineage>
</organism>
<reference evidence="2 3" key="1">
    <citation type="journal article" date="2011" name="J. Bacteriol.">
        <title>Genome sequence of Haloplasma contractile, an unusual contractile bacterium from a deep-sea anoxic brine lake.</title>
        <authorList>
            <person name="Antunes A."/>
            <person name="Alam I."/>
            <person name="El Dorry H."/>
            <person name="Siam R."/>
            <person name="Robertson A."/>
            <person name="Bajic V.B."/>
            <person name="Stingl U."/>
        </authorList>
    </citation>
    <scope>NUCLEOTIDE SEQUENCE [LARGE SCALE GENOMIC DNA]</scope>
    <source>
        <strain evidence="2 3">SSD-17B</strain>
    </source>
</reference>
<accession>U2FLF7</accession>
<comment type="caution">
    <text evidence="2">The sequence shown here is derived from an EMBL/GenBank/DDBJ whole genome shotgun (WGS) entry which is preliminary data.</text>
</comment>
<evidence type="ECO:0000313" key="2">
    <source>
        <dbReference type="EMBL" id="ERJ12009.1"/>
    </source>
</evidence>
<gene>
    <name evidence="2" type="ORF">HLPCO_001923</name>
</gene>
<feature type="transmembrane region" description="Helical" evidence="1">
    <location>
        <begin position="109"/>
        <end position="132"/>
    </location>
</feature>
<protein>
    <submittedName>
        <fullName evidence="2">Uncharacterized protein</fullName>
    </submittedName>
</protein>
<keyword evidence="1" id="KW-0472">Membrane</keyword>
<proteinExistence type="predicted"/>
<feature type="transmembrane region" description="Helical" evidence="1">
    <location>
        <begin position="20"/>
        <end position="41"/>
    </location>
</feature>
<evidence type="ECO:0000256" key="1">
    <source>
        <dbReference type="SAM" id="Phobius"/>
    </source>
</evidence>
<dbReference type="RefSeq" id="WP_008827384.1">
    <property type="nucleotide sequence ID" value="NZ_AFNU02000006.1"/>
</dbReference>
<keyword evidence="1" id="KW-0812">Transmembrane</keyword>
<keyword evidence="3" id="KW-1185">Reference proteome</keyword>
<dbReference type="InParanoid" id="U2FLF7"/>
<dbReference type="EMBL" id="AFNU02000006">
    <property type="protein sequence ID" value="ERJ12009.1"/>
    <property type="molecule type" value="Genomic_DNA"/>
</dbReference>
<feature type="transmembrane region" description="Helical" evidence="1">
    <location>
        <begin position="53"/>
        <end position="72"/>
    </location>
</feature>